<dbReference type="PANTHER" id="PTHR34610">
    <property type="entry name" value="SSL7007 PROTEIN"/>
    <property type="match status" value="1"/>
</dbReference>
<protein>
    <submittedName>
        <fullName evidence="2">Toxin-antitoxin system toxin component, PIN family</fullName>
    </submittedName>
</protein>
<accession>A0ABT9JSH5</accession>
<sequence length="137" mass="15051">MSEALRVVCDTNTLISYLLLPQSAPALAVRKALAQGVLLVSESTLSELADVLSRSKFDRYISIEDRQAFFKLFSRVYERVNIVCPVTACRDPKDNQFLEVAVNGDASMIITGDADLLVLHPFQGVSFLTAAQFNALP</sequence>
<evidence type="ECO:0000313" key="3">
    <source>
        <dbReference type="Proteomes" id="UP001225906"/>
    </source>
</evidence>
<dbReference type="InterPro" id="IPR002850">
    <property type="entry name" value="PIN_toxin-like"/>
</dbReference>
<dbReference type="NCBIfam" id="TIGR00305">
    <property type="entry name" value="putative toxin-antitoxin system toxin component, PIN family"/>
    <property type="match status" value="1"/>
</dbReference>
<evidence type="ECO:0000313" key="2">
    <source>
        <dbReference type="EMBL" id="MDP8567071.1"/>
    </source>
</evidence>
<keyword evidence="3" id="KW-1185">Reference proteome</keyword>
<dbReference type="SUPFAM" id="SSF88723">
    <property type="entry name" value="PIN domain-like"/>
    <property type="match status" value="1"/>
</dbReference>
<evidence type="ECO:0000259" key="1">
    <source>
        <dbReference type="SMART" id="SM00670"/>
    </source>
</evidence>
<dbReference type="InterPro" id="IPR002716">
    <property type="entry name" value="PIN_dom"/>
</dbReference>
<proteinExistence type="predicted"/>
<organism evidence="2 3">
    <name type="scientific">Methylophilus aquaticus</name>
    <dbReference type="NCBI Taxonomy" id="1971610"/>
    <lineage>
        <taxon>Bacteria</taxon>
        <taxon>Pseudomonadati</taxon>
        <taxon>Pseudomonadota</taxon>
        <taxon>Betaproteobacteria</taxon>
        <taxon>Nitrosomonadales</taxon>
        <taxon>Methylophilaceae</taxon>
        <taxon>Methylophilus</taxon>
    </lineage>
</organism>
<dbReference type="Gene3D" id="3.40.50.1010">
    <property type="entry name" value="5'-nuclease"/>
    <property type="match status" value="1"/>
</dbReference>
<dbReference type="EMBL" id="JAVCAP010000008">
    <property type="protein sequence ID" value="MDP8567071.1"/>
    <property type="molecule type" value="Genomic_DNA"/>
</dbReference>
<dbReference type="InterPro" id="IPR029060">
    <property type="entry name" value="PIN-like_dom_sf"/>
</dbReference>
<dbReference type="RefSeq" id="WP_306388803.1">
    <property type="nucleotide sequence ID" value="NZ_JAVCAP010000008.1"/>
</dbReference>
<reference evidence="3" key="1">
    <citation type="journal article" date="2019" name="Int. J. Syst. Evol. Microbiol.">
        <title>The Global Catalogue of Microorganisms (GCM) 10K type strain sequencing project: providing services to taxonomists for standard genome sequencing and annotation.</title>
        <authorList>
            <consortium name="The Broad Institute Genomics Platform"/>
            <consortium name="The Broad Institute Genome Sequencing Center for Infectious Disease"/>
            <person name="Wu L."/>
            <person name="Ma J."/>
        </authorList>
    </citation>
    <scope>NUCLEOTIDE SEQUENCE [LARGE SCALE GENOMIC DNA]</scope>
    <source>
        <strain evidence="3">VKM B-3159</strain>
    </source>
</reference>
<dbReference type="PANTHER" id="PTHR34610:SF3">
    <property type="entry name" value="SSL7007 PROTEIN"/>
    <property type="match status" value="1"/>
</dbReference>
<feature type="domain" description="PIN" evidence="1">
    <location>
        <begin position="5"/>
        <end position="118"/>
    </location>
</feature>
<comment type="caution">
    <text evidence="2">The sequence shown here is derived from an EMBL/GenBank/DDBJ whole genome shotgun (WGS) entry which is preliminary data.</text>
</comment>
<dbReference type="Pfam" id="PF13470">
    <property type="entry name" value="PIN_3"/>
    <property type="match status" value="1"/>
</dbReference>
<gene>
    <name evidence="2" type="ORF">Q9291_04335</name>
</gene>
<dbReference type="Proteomes" id="UP001225906">
    <property type="component" value="Unassembled WGS sequence"/>
</dbReference>
<dbReference type="SMART" id="SM00670">
    <property type="entry name" value="PINc"/>
    <property type="match status" value="1"/>
</dbReference>
<name>A0ABT9JSH5_9PROT</name>